<protein>
    <recommendedName>
        <fullName evidence="3">SWIM-type domain-containing protein</fullName>
    </recommendedName>
</protein>
<evidence type="ECO:0000313" key="2">
    <source>
        <dbReference type="Proteomes" id="UP001470230"/>
    </source>
</evidence>
<evidence type="ECO:0008006" key="3">
    <source>
        <dbReference type="Google" id="ProtNLM"/>
    </source>
</evidence>
<reference evidence="1 2" key="1">
    <citation type="submission" date="2024-04" db="EMBL/GenBank/DDBJ databases">
        <title>Tritrichomonas musculus Genome.</title>
        <authorList>
            <person name="Alves-Ferreira E."/>
            <person name="Grigg M."/>
            <person name="Lorenzi H."/>
            <person name="Galac M."/>
        </authorList>
    </citation>
    <scope>NUCLEOTIDE SEQUENCE [LARGE SCALE GENOMIC DNA]</scope>
    <source>
        <strain evidence="1 2">EAF2021</strain>
    </source>
</reference>
<name>A0ABR2KBK4_9EUKA</name>
<evidence type="ECO:0000313" key="1">
    <source>
        <dbReference type="EMBL" id="KAK8888503.1"/>
    </source>
</evidence>
<gene>
    <name evidence="1" type="ORF">M9Y10_039582</name>
</gene>
<keyword evidence="2" id="KW-1185">Reference proteome</keyword>
<dbReference type="Proteomes" id="UP001470230">
    <property type="component" value="Unassembled WGS sequence"/>
</dbReference>
<accession>A0ABR2KBK4</accession>
<dbReference type="EMBL" id="JAPFFF010000006">
    <property type="protein sequence ID" value="KAK8888503.1"/>
    <property type="molecule type" value="Genomic_DNA"/>
</dbReference>
<organism evidence="1 2">
    <name type="scientific">Tritrichomonas musculus</name>
    <dbReference type="NCBI Taxonomy" id="1915356"/>
    <lineage>
        <taxon>Eukaryota</taxon>
        <taxon>Metamonada</taxon>
        <taxon>Parabasalia</taxon>
        <taxon>Tritrichomonadida</taxon>
        <taxon>Tritrichomonadidae</taxon>
        <taxon>Tritrichomonas</taxon>
    </lineage>
</organism>
<proteinExistence type="predicted"/>
<comment type="caution">
    <text evidence="1">The sequence shown here is derived from an EMBL/GenBank/DDBJ whole genome shotgun (WGS) entry which is preliminary data.</text>
</comment>
<sequence>MPSTTNNIESKHGHLNEMTPRNNTFLGSLHRLILSINTQLHQFNRNMIHNYRKVLNDTIKRSKDPHIAYKCNYYHSSLNSCECGENILYSKMFRVDVPCSHRYSLGATFPDLSEIDFNLDNQFNELIIDVIPEVIDDEVHEINLLKILAVKNIKRFSHSKDKEEIEKFFDDHFNSEFQEFALGYPIEFFDVISKGIKFFTDKKKNKKVKKKKNIKKH</sequence>